<keyword evidence="2" id="KW-0813">Transport</keyword>
<dbReference type="AlphaFoldDB" id="A0A165FBB8"/>
<evidence type="ECO:0000256" key="1">
    <source>
        <dbReference type="ARBA" id="ARBA00004141"/>
    </source>
</evidence>
<keyword evidence="4 6" id="KW-1133">Transmembrane helix</keyword>
<evidence type="ECO:0000313" key="8">
    <source>
        <dbReference type="Proteomes" id="UP000076625"/>
    </source>
</evidence>
<feature type="transmembrane region" description="Helical" evidence="6">
    <location>
        <begin position="226"/>
        <end position="247"/>
    </location>
</feature>
<feature type="transmembrane region" description="Helical" evidence="6">
    <location>
        <begin position="164"/>
        <end position="182"/>
    </location>
</feature>
<keyword evidence="8" id="KW-1185">Reference proteome</keyword>
<proteinExistence type="predicted"/>
<dbReference type="InterPro" id="IPR001991">
    <property type="entry name" value="Na-dicarboxylate_symporter"/>
</dbReference>
<dbReference type="Gene3D" id="1.10.3860.10">
    <property type="entry name" value="Sodium:dicarboxylate symporter"/>
    <property type="match status" value="1"/>
</dbReference>
<feature type="transmembrane region" description="Helical" evidence="6">
    <location>
        <begin position="302"/>
        <end position="322"/>
    </location>
</feature>
<dbReference type="SUPFAM" id="SSF118215">
    <property type="entry name" value="Proton glutamate symport protein"/>
    <property type="match status" value="1"/>
</dbReference>
<dbReference type="STRING" id="1452487.AVW16_09895"/>
<evidence type="ECO:0000256" key="2">
    <source>
        <dbReference type="ARBA" id="ARBA00022448"/>
    </source>
</evidence>
<name>A0A165FBB8_9NEIS</name>
<feature type="transmembrane region" description="Helical" evidence="6">
    <location>
        <begin position="35"/>
        <end position="54"/>
    </location>
</feature>
<feature type="transmembrane region" description="Helical" evidence="6">
    <location>
        <begin position="267"/>
        <end position="290"/>
    </location>
</feature>
<keyword evidence="5 6" id="KW-0472">Membrane</keyword>
<dbReference type="PRINTS" id="PR00173">
    <property type="entry name" value="EDTRNSPORT"/>
</dbReference>
<keyword evidence="3 6" id="KW-0812">Transmembrane</keyword>
<feature type="transmembrane region" description="Helical" evidence="6">
    <location>
        <begin position="7"/>
        <end position="29"/>
    </location>
</feature>
<dbReference type="GO" id="GO:0005295">
    <property type="term" value="F:neutral L-amino acid:sodium symporter activity"/>
    <property type="evidence" value="ECO:0007669"/>
    <property type="project" value="TreeGrafter"/>
</dbReference>
<dbReference type="GO" id="GO:0005886">
    <property type="term" value="C:plasma membrane"/>
    <property type="evidence" value="ECO:0007669"/>
    <property type="project" value="TreeGrafter"/>
</dbReference>
<evidence type="ECO:0000313" key="7">
    <source>
        <dbReference type="EMBL" id="KZE32694.1"/>
    </source>
</evidence>
<dbReference type="RefSeq" id="WP_066611542.1">
    <property type="nucleotide sequence ID" value="NZ_LQQU01000017.1"/>
</dbReference>
<dbReference type="Proteomes" id="UP000076625">
    <property type="component" value="Unassembled WGS sequence"/>
</dbReference>
<feature type="transmembrane region" description="Helical" evidence="6">
    <location>
        <begin position="66"/>
        <end position="88"/>
    </location>
</feature>
<sequence length="389" mass="40014">MNLVLKLVVGMAAGLILGLVLPLGAVEALMTFKMLVGQFISFLIPLIIVFYIMDGIASLDGAPGRLLGLTVALAYGSTVLAGCVAFAAGSALLPQLLDTAVQAASKPAEVAPLFQLAVKPPLEVMTALVLAFVFGTGIAVTGAAELKKVVGQGKDIVERVLARVLIPLLPAYIACVFAEMAYDGSAFATLKTFGVVLLLAVCLHWAWLAALYLFTGLATGRNPLALIRAMLPAYFTALGTMSSAATIPVALRSARALKVSGPVADFAMPLCATIHLSGSTITLVSCATAVMLMDPTLADPDWATMLPFVLMLGVTMVAAPGAPGGAVMSALGILASMLHFPEASLALMIALYLAQDSFGTACNVTGDGVIALWLDKLGGRVPQLAADKA</sequence>
<comment type="subcellular location">
    <subcellularLocation>
        <location evidence="1">Membrane</location>
        <topology evidence="1">Multi-pass membrane protein</topology>
    </subcellularLocation>
</comment>
<evidence type="ECO:0000256" key="5">
    <source>
        <dbReference type="ARBA" id="ARBA00023136"/>
    </source>
</evidence>
<dbReference type="InterPro" id="IPR036458">
    <property type="entry name" value="Na:dicarbo_symporter_sf"/>
</dbReference>
<protein>
    <submittedName>
        <fullName evidence="7">Sodium:glutamate symporter</fullName>
    </submittedName>
</protein>
<feature type="transmembrane region" description="Helical" evidence="6">
    <location>
        <begin position="124"/>
        <end position="144"/>
    </location>
</feature>
<reference evidence="8" key="1">
    <citation type="submission" date="2016-01" db="EMBL/GenBank/DDBJ databases">
        <title>Draft genome of Chromobacterium sp. F49.</title>
        <authorList>
            <person name="Hong K.W."/>
        </authorList>
    </citation>
    <scope>NUCLEOTIDE SEQUENCE [LARGE SCALE GENOMIC DNA]</scope>
    <source>
        <strain evidence="8">CN10</strain>
    </source>
</reference>
<feature type="transmembrane region" description="Helical" evidence="6">
    <location>
        <begin position="328"/>
        <end position="353"/>
    </location>
</feature>
<evidence type="ECO:0000256" key="6">
    <source>
        <dbReference type="SAM" id="Phobius"/>
    </source>
</evidence>
<comment type="caution">
    <text evidence="7">The sequence shown here is derived from an EMBL/GenBank/DDBJ whole genome shotgun (WGS) entry which is preliminary data.</text>
</comment>
<gene>
    <name evidence="7" type="ORF">AVW16_09895</name>
</gene>
<dbReference type="OrthoDB" id="9768885at2"/>
<organism evidence="7 8">
    <name type="scientific">Crenobacter luteus</name>
    <dbReference type="NCBI Taxonomy" id="1452487"/>
    <lineage>
        <taxon>Bacteria</taxon>
        <taxon>Pseudomonadati</taxon>
        <taxon>Pseudomonadota</taxon>
        <taxon>Betaproteobacteria</taxon>
        <taxon>Neisseriales</taxon>
        <taxon>Neisseriaceae</taxon>
        <taxon>Crenobacter</taxon>
    </lineage>
</organism>
<dbReference type="Pfam" id="PF00375">
    <property type="entry name" value="SDF"/>
    <property type="match status" value="1"/>
</dbReference>
<dbReference type="PANTHER" id="PTHR42865:SF8">
    <property type="entry name" value="SERINE_THREONINE TRANSPORTER SSTT"/>
    <property type="match status" value="1"/>
</dbReference>
<evidence type="ECO:0000256" key="4">
    <source>
        <dbReference type="ARBA" id="ARBA00022989"/>
    </source>
</evidence>
<feature type="transmembrane region" description="Helical" evidence="6">
    <location>
        <begin position="194"/>
        <end position="214"/>
    </location>
</feature>
<dbReference type="PANTHER" id="PTHR42865">
    <property type="entry name" value="PROTON/GLUTAMATE-ASPARTATE SYMPORTER"/>
    <property type="match status" value="1"/>
</dbReference>
<dbReference type="GO" id="GO:0032329">
    <property type="term" value="P:serine transport"/>
    <property type="evidence" value="ECO:0007669"/>
    <property type="project" value="TreeGrafter"/>
</dbReference>
<accession>A0A165FBB8</accession>
<evidence type="ECO:0000256" key="3">
    <source>
        <dbReference type="ARBA" id="ARBA00022692"/>
    </source>
</evidence>
<dbReference type="EMBL" id="LQQU01000017">
    <property type="protein sequence ID" value="KZE32694.1"/>
    <property type="molecule type" value="Genomic_DNA"/>
</dbReference>